<evidence type="ECO:0000313" key="1">
    <source>
        <dbReference type="EMBL" id="NMQ06526.1"/>
    </source>
</evidence>
<protein>
    <recommendedName>
        <fullName evidence="3">Helix-turn-helix domain-containing protein</fullName>
    </recommendedName>
</protein>
<evidence type="ECO:0008006" key="3">
    <source>
        <dbReference type="Google" id="ProtNLM"/>
    </source>
</evidence>
<proteinExistence type="predicted"/>
<evidence type="ECO:0000313" key="2">
    <source>
        <dbReference type="Proteomes" id="UP000886469"/>
    </source>
</evidence>
<keyword evidence="2" id="KW-1185">Reference proteome</keyword>
<comment type="caution">
    <text evidence="1">The sequence shown here is derived from an EMBL/GenBank/DDBJ whole genome shotgun (WGS) entry which is preliminary data.</text>
</comment>
<reference evidence="1" key="1">
    <citation type="submission" date="2019-03" db="EMBL/GenBank/DDBJ databases">
        <title>Metabolic reconstructions from genomes of highly enriched 'Candidatus Accumulibacter' and 'Candidatus Competibacter' bioreactor populations.</title>
        <authorList>
            <person name="Annavajhala M.K."/>
            <person name="Welles L."/>
            <person name="Abbas B."/>
            <person name="Sorokin D."/>
            <person name="Park H."/>
            <person name="Van Loosdrecht M."/>
            <person name="Chandran K."/>
        </authorList>
    </citation>
    <scope>NUCLEOTIDE SEQUENCE</scope>
    <source>
        <strain evidence="1">SBR_L</strain>
    </source>
</reference>
<dbReference type="Proteomes" id="UP000886469">
    <property type="component" value="Unassembled WGS sequence"/>
</dbReference>
<sequence length="222" mass="23755">MPQMLLPMFPAGAIHINNLLAFVRQDERITYFNGMMPVFSHDEQDIPTFRMITAQFIAGGNARGVDVARAFGVPVLSVKRAVKRYHEQGVKGFYAPRGTRGPAVLTAVVMKQAQDFLDEGLTTAQVAARLKIKADTLSKAVRAGRLHAPSSKPKPAVVLTNKSERSLLDSEAPMGMGASNIDARVAASMGGLTAVLPQFQAVVDVPCGGVLFALLVAGRKRA</sequence>
<dbReference type="RefSeq" id="WP_169071039.1">
    <property type="nucleotide sequence ID" value="NZ_JAZKUC010000001.1"/>
</dbReference>
<organism evidence="1 2">
    <name type="scientific">Candidatus Accumulibacter contiguus</name>
    <dbReference type="NCBI Taxonomy" id="2954381"/>
    <lineage>
        <taxon>Bacteria</taxon>
        <taxon>Pseudomonadati</taxon>
        <taxon>Pseudomonadota</taxon>
        <taxon>Betaproteobacteria</taxon>
        <taxon>Candidatus Accumulibacter</taxon>
    </lineage>
</organism>
<accession>A0ABX1TC73</accession>
<dbReference type="EMBL" id="SPMX01000045">
    <property type="protein sequence ID" value="NMQ06526.1"/>
    <property type="molecule type" value="Genomic_DNA"/>
</dbReference>
<gene>
    <name evidence="1" type="ORF">E4Q08_15345</name>
</gene>
<name>A0ABX1TC73_9PROT</name>